<proteinExistence type="predicted"/>
<evidence type="ECO:0000313" key="2">
    <source>
        <dbReference type="Proteomes" id="UP000017973"/>
    </source>
</evidence>
<sequence length="46" mass="5376">MIHDNFTKPEIDKEKLDVIASIIFQLLYQNGIQSIELIKEDQHHVA</sequence>
<evidence type="ECO:0008006" key="3">
    <source>
        <dbReference type="Google" id="ProtNLM"/>
    </source>
</evidence>
<comment type="caution">
    <text evidence="1">The sequence shown here is derived from an EMBL/GenBank/DDBJ whole genome shotgun (WGS) entry which is preliminary data.</text>
</comment>
<gene>
    <name evidence="1" type="ORF">T458_26840</name>
</gene>
<reference evidence="1 2" key="1">
    <citation type="journal article" date="2014" name="Genome Announc.">
        <title>Draft Genome Sequence of Brevibacillus panacihumi Strain W25, a Halotolerant Hydrocarbon-Degrading Bacterium.</title>
        <authorList>
            <person name="Wang X."/>
            <person name="Jin D."/>
            <person name="Zhou L."/>
            <person name="Wu L."/>
            <person name="An W."/>
            <person name="Chen Y."/>
            <person name="Zhao L."/>
        </authorList>
    </citation>
    <scope>NUCLEOTIDE SEQUENCE [LARGE SCALE GENOMIC DNA]</scope>
    <source>
        <strain evidence="1 2">W25</strain>
    </source>
</reference>
<name>V6MA38_9BACL</name>
<protein>
    <recommendedName>
        <fullName evidence="3">Transposase</fullName>
    </recommendedName>
</protein>
<dbReference type="STRING" id="1408254.T458_26840"/>
<evidence type="ECO:0000313" key="1">
    <source>
        <dbReference type="EMBL" id="EST52218.1"/>
    </source>
</evidence>
<dbReference type="EMBL" id="AYJU01000018">
    <property type="protein sequence ID" value="EST52218.1"/>
    <property type="molecule type" value="Genomic_DNA"/>
</dbReference>
<dbReference type="Proteomes" id="UP000017973">
    <property type="component" value="Unassembled WGS sequence"/>
</dbReference>
<accession>V6MA38</accession>
<dbReference type="AlphaFoldDB" id="V6MA38"/>
<keyword evidence="2" id="KW-1185">Reference proteome</keyword>
<dbReference type="HOGENOM" id="CLU_3180996_0_0_9"/>
<organism evidence="1 2">
    <name type="scientific">Brevibacillus panacihumi W25</name>
    <dbReference type="NCBI Taxonomy" id="1408254"/>
    <lineage>
        <taxon>Bacteria</taxon>
        <taxon>Bacillati</taxon>
        <taxon>Bacillota</taxon>
        <taxon>Bacilli</taxon>
        <taxon>Bacillales</taxon>
        <taxon>Paenibacillaceae</taxon>
        <taxon>Brevibacillus</taxon>
    </lineage>
</organism>